<dbReference type="PRINTS" id="PR00990">
    <property type="entry name" value="RIBOKINASE"/>
</dbReference>
<name>A0A927F7E4_9BACT</name>
<evidence type="ECO:0000259" key="5">
    <source>
        <dbReference type="Pfam" id="PF00294"/>
    </source>
</evidence>
<evidence type="ECO:0000313" key="7">
    <source>
        <dbReference type="Proteomes" id="UP000622317"/>
    </source>
</evidence>
<keyword evidence="2 4" id="KW-0808">Transferase</keyword>
<accession>A0A927F7E4</accession>
<sequence length="292" mass="31659">MTESNTKKVVAFGEVLWDCLPSGLFLGGAPLNVAYHASRLGATSYLASAVGKDFLGDEVVRRFEASGVQTDLLKRHPRWPTGASVASLDKSGDATYEILEKVAWDEIALEEEDSPILASADAFVFGSLAARTESNRSLLLGLLERTEALKVCDVNLRAPHDDLDLALSLLKRSDVIKVNDEELRRLVGGDEGEFLDCIKALNQKTGVDLICVTLGSKGAMLWRRGRFFSLPPDDISVADTIGAGDAFTAALTMGLLEKRGLEECLVRALKLSSFVASKRGAQPLYKPRKLFS</sequence>
<feature type="domain" description="Carbohydrate kinase PfkB" evidence="5">
    <location>
        <begin position="26"/>
        <end position="283"/>
    </location>
</feature>
<dbReference type="InterPro" id="IPR029056">
    <property type="entry name" value="Ribokinase-like"/>
</dbReference>
<comment type="caution">
    <text evidence="6">The sequence shown here is derived from an EMBL/GenBank/DDBJ whole genome shotgun (WGS) entry which is preliminary data.</text>
</comment>
<keyword evidence="7" id="KW-1185">Reference proteome</keyword>
<dbReference type="PANTHER" id="PTHR43085">
    <property type="entry name" value="HEXOKINASE FAMILY MEMBER"/>
    <property type="match status" value="1"/>
</dbReference>
<dbReference type="EMBL" id="JACYFG010000007">
    <property type="protein sequence ID" value="MBD5779096.1"/>
    <property type="molecule type" value="Genomic_DNA"/>
</dbReference>
<dbReference type="InterPro" id="IPR002139">
    <property type="entry name" value="Ribo/fructo_kinase"/>
</dbReference>
<dbReference type="InterPro" id="IPR002173">
    <property type="entry name" value="Carboh/pur_kinase_PfkB_CS"/>
</dbReference>
<evidence type="ECO:0000256" key="2">
    <source>
        <dbReference type="ARBA" id="ARBA00022679"/>
    </source>
</evidence>
<dbReference type="InterPro" id="IPR011611">
    <property type="entry name" value="PfkB_dom"/>
</dbReference>
<dbReference type="GO" id="GO:0006000">
    <property type="term" value="P:fructose metabolic process"/>
    <property type="evidence" value="ECO:0007669"/>
    <property type="project" value="UniProtKB-ARBA"/>
</dbReference>
<dbReference type="AlphaFoldDB" id="A0A927F7E4"/>
<dbReference type="CDD" id="cd01167">
    <property type="entry name" value="bac_FRK"/>
    <property type="match status" value="1"/>
</dbReference>
<dbReference type="InterPro" id="IPR050306">
    <property type="entry name" value="PfkB_Carbo_kinase"/>
</dbReference>
<protein>
    <submittedName>
        <fullName evidence="6">Carbohydrate kinase</fullName>
    </submittedName>
</protein>
<comment type="similarity">
    <text evidence="1 4">Belongs to the carbohydrate kinase PfkB family.</text>
</comment>
<dbReference type="Proteomes" id="UP000622317">
    <property type="component" value="Unassembled WGS sequence"/>
</dbReference>
<evidence type="ECO:0000256" key="1">
    <source>
        <dbReference type="ARBA" id="ARBA00010688"/>
    </source>
</evidence>
<gene>
    <name evidence="6" type="ORF">IEN85_06295</name>
</gene>
<dbReference type="PROSITE" id="PS00584">
    <property type="entry name" value="PFKB_KINASES_2"/>
    <property type="match status" value="1"/>
</dbReference>
<evidence type="ECO:0000256" key="4">
    <source>
        <dbReference type="RuleBase" id="RU003704"/>
    </source>
</evidence>
<dbReference type="GO" id="GO:0008865">
    <property type="term" value="F:fructokinase activity"/>
    <property type="evidence" value="ECO:0007669"/>
    <property type="project" value="UniProtKB-ARBA"/>
</dbReference>
<reference evidence="6" key="1">
    <citation type="submission" date="2020-09" db="EMBL/GenBank/DDBJ databases">
        <title>Pelagicoccus enzymogenes sp. nov. with an EPS production, isolated from marine sediment.</title>
        <authorList>
            <person name="Feng X."/>
        </authorList>
    </citation>
    <scope>NUCLEOTIDE SEQUENCE</scope>
    <source>
        <strain evidence="6">NFK12</strain>
    </source>
</reference>
<evidence type="ECO:0000313" key="6">
    <source>
        <dbReference type="EMBL" id="MBD5779096.1"/>
    </source>
</evidence>
<dbReference type="PANTHER" id="PTHR43085:SF57">
    <property type="entry name" value="CARBOHYDRATE KINASE PFKB DOMAIN-CONTAINING PROTEIN"/>
    <property type="match status" value="1"/>
</dbReference>
<organism evidence="6 7">
    <name type="scientific">Pelagicoccus enzymogenes</name>
    <dbReference type="NCBI Taxonomy" id="2773457"/>
    <lineage>
        <taxon>Bacteria</taxon>
        <taxon>Pseudomonadati</taxon>
        <taxon>Verrucomicrobiota</taxon>
        <taxon>Opitutia</taxon>
        <taxon>Puniceicoccales</taxon>
        <taxon>Pelagicoccaceae</taxon>
        <taxon>Pelagicoccus</taxon>
    </lineage>
</organism>
<keyword evidence="3 4" id="KW-0418">Kinase</keyword>
<dbReference type="Pfam" id="PF00294">
    <property type="entry name" value="PfkB"/>
    <property type="match status" value="1"/>
</dbReference>
<dbReference type="Gene3D" id="3.40.1190.20">
    <property type="match status" value="1"/>
</dbReference>
<dbReference type="RefSeq" id="WP_191616236.1">
    <property type="nucleotide sequence ID" value="NZ_JACYFG010000007.1"/>
</dbReference>
<evidence type="ECO:0000256" key="3">
    <source>
        <dbReference type="ARBA" id="ARBA00022777"/>
    </source>
</evidence>
<dbReference type="SUPFAM" id="SSF53613">
    <property type="entry name" value="Ribokinase-like"/>
    <property type="match status" value="1"/>
</dbReference>
<proteinExistence type="inferred from homology"/>